<gene>
    <name evidence="1" type="ORF">ENT66_05305</name>
</gene>
<evidence type="ECO:0000313" key="1">
    <source>
        <dbReference type="EMBL" id="HGQ85747.1"/>
    </source>
</evidence>
<name>A0A7C4P0A8_9BACT</name>
<reference evidence="1" key="1">
    <citation type="journal article" date="2020" name="mSystems">
        <title>Genome- and Community-Level Interaction Insights into Carbon Utilization and Element Cycling Functions of Hydrothermarchaeota in Hydrothermal Sediment.</title>
        <authorList>
            <person name="Zhou Z."/>
            <person name="Liu Y."/>
            <person name="Xu W."/>
            <person name="Pan J."/>
            <person name="Luo Z.H."/>
            <person name="Li M."/>
        </authorList>
    </citation>
    <scope>NUCLEOTIDE SEQUENCE [LARGE SCALE GENOMIC DNA]</scope>
    <source>
        <strain evidence="1">SpSt-6</strain>
    </source>
</reference>
<organism evidence="1">
    <name type="scientific">Thermodesulfobacterium geofontis</name>
    <dbReference type="NCBI Taxonomy" id="1295609"/>
    <lineage>
        <taxon>Bacteria</taxon>
        <taxon>Pseudomonadati</taxon>
        <taxon>Thermodesulfobacteriota</taxon>
        <taxon>Thermodesulfobacteria</taxon>
        <taxon>Thermodesulfobacteriales</taxon>
        <taxon>Thermodesulfobacteriaceae</taxon>
        <taxon>Thermodesulfobacterium</taxon>
    </lineage>
</organism>
<accession>A0A7C4P0A8</accession>
<dbReference type="EMBL" id="DSZN01000091">
    <property type="protein sequence ID" value="HGQ85747.1"/>
    <property type="molecule type" value="Genomic_DNA"/>
</dbReference>
<dbReference type="AlphaFoldDB" id="A0A7C4P0A8"/>
<sequence>MTSKNDIRYLIENYYDIQKLRVETFNRIVSYVKENKDKIIEMIKNLSHARFETQDTNASQNFIELQRDDASHQLIEPQFKSASQCDNETHKFDASHELIETHFSHASQTISETHDERASQNLFETHFGNASQPPFETHLRDAISLLENKKYAEFVEKYVVNGKIELEEIENLLWFYKKLYETEKGLYKILDAWSKEHPLRTNFLNYVKGIGPVLSSGIIAWLGDAILKAEHVSNIWSYCGLTPNSERRRGEKLNYNPKLKTFCWKIGQSFIKFKCFGRKLYDIFKEETQRKHPDWSKLHIHNYARRKVVKLFIASVWEVWRKMNNLPTTEPYPIQILGHSKTKITPDMWIEGKKSAIGD</sequence>
<proteinExistence type="predicted"/>
<protein>
    <submittedName>
        <fullName evidence="1">Uncharacterized protein</fullName>
    </submittedName>
</protein>
<comment type="caution">
    <text evidence="1">The sequence shown here is derived from an EMBL/GenBank/DDBJ whole genome shotgun (WGS) entry which is preliminary data.</text>
</comment>